<dbReference type="Gene3D" id="3.30.470.20">
    <property type="entry name" value="ATP-grasp fold, B domain"/>
    <property type="match status" value="1"/>
</dbReference>
<sequence length="386" mass="42971">MISAGGDAVAPPPGQADPVPPPPSSALGEVLTAPLLLQGQDYFFRAPSTCLDFQERMYAAELVDEGSGDSTVDPQPCVLVLARAADMEMNELSLALAERDIRLVRIDADRCLDLPLTVYPDAPLVELGNRLLRPLLVWRRHFDIAAVPADGRSLRGAYAIEQWTAVSDWLSVRRDWCHVNSPRHTRNLDRLSQLDDAASFGLRVPRTAVTTRPARNRPGGGRCLVKTAGRHLLEPRPGALHGLFPRPLDPSRSRDVVEPAPVIVQQHLDAEEELRVFVVGGELIAYRVRKLDPAQLWQDPDAVTVEAVETPRPLAATLLALVRHWRLDIAAFDLLVVEGEPVFLEVNVNCDWRWFEYRAEDTRVSRATHEWVASRFQELRGASEGR</sequence>
<dbReference type="Proteomes" id="UP000791080">
    <property type="component" value="Unassembled WGS sequence"/>
</dbReference>
<feature type="region of interest" description="Disordered" evidence="1">
    <location>
        <begin position="1"/>
        <end position="25"/>
    </location>
</feature>
<comment type="caution">
    <text evidence="2">The sequence shown here is derived from an EMBL/GenBank/DDBJ whole genome shotgun (WGS) entry which is preliminary data.</text>
</comment>
<feature type="compositionally biased region" description="Pro residues" evidence="1">
    <location>
        <begin position="10"/>
        <end position="24"/>
    </location>
</feature>
<evidence type="ECO:0000313" key="3">
    <source>
        <dbReference type="Proteomes" id="UP000791080"/>
    </source>
</evidence>
<protein>
    <recommendedName>
        <fullName evidence="4">RimK-like protein</fullName>
    </recommendedName>
</protein>
<evidence type="ECO:0000313" key="2">
    <source>
        <dbReference type="EMBL" id="MCP2332382.1"/>
    </source>
</evidence>
<proteinExistence type="predicted"/>
<reference evidence="2 3" key="1">
    <citation type="submission" date="2013-07" db="EMBL/GenBank/DDBJ databases">
        <authorList>
            <consortium name="DOE Joint Genome Institute"/>
            <person name="Reeve W."/>
            <person name="Huntemann M."/>
            <person name="Han J."/>
            <person name="Chen A."/>
            <person name="Kyrpides N."/>
            <person name="Mavromatis K."/>
            <person name="Markowitz V."/>
            <person name="Palaniappan K."/>
            <person name="Ivanova N."/>
            <person name="Schaumberg A."/>
            <person name="Pati A."/>
            <person name="Liolios K."/>
            <person name="Nordberg H.P."/>
            <person name="Cantor M.N."/>
            <person name="Hua S.X."/>
            <person name="Woyke T."/>
        </authorList>
    </citation>
    <scope>NUCLEOTIDE SEQUENCE [LARGE SCALE GENOMIC DNA]</scope>
    <source>
        <strain evidence="2 3">DSM 43889</strain>
    </source>
</reference>
<accession>A0ABT1JIQ5</accession>
<name>A0ABT1JIQ5_ACTCY</name>
<organism evidence="2 3">
    <name type="scientific">Actinoalloteichus caeruleus DSM 43889</name>
    <dbReference type="NCBI Taxonomy" id="1120930"/>
    <lineage>
        <taxon>Bacteria</taxon>
        <taxon>Bacillati</taxon>
        <taxon>Actinomycetota</taxon>
        <taxon>Actinomycetes</taxon>
        <taxon>Pseudonocardiales</taxon>
        <taxon>Pseudonocardiaceae</taxon>
        <taxon>Actinoalloteichus</taxon>
        <taxon>Actinoalloteichus cyanogriseus</taxon>
    </lineage>
</organism>
<gene>
    <name evidence="2" type="ORF">G443_002652</name>
</gene>
<reference evidence="2 3" key="2">
    <citation type="submission" date="2022-06" db="EMBL/GenBank/DDBJ databases">
        <title>Genomic Encyclopedia of Type Strains, Phase I: the one thousand microbial genomes (KMG-I) project.</title>
        <authorList>
            <person name="Kyrpides N."/>
        </authorList>
    </citation>
    <scope>NUCLEOTIDE SEQUENCE [LARGE SCALE GENOMIC DNA]</scope>
    <source>
        <strain evidence="2 3">DSM 43889</strain>
    </source>
</reference>
<dbReference type="SUPFAM" id="SSF56059">
    <property type="entry name" value="Glutathione synthetase ATP-binding domain-like"/>
    <property type="match status" value="1"/>
</dbReference>
<evidence type="ECO:0000256" key="1">
    <source>
        <dbReference type="SAM" id="MobiDB-lite"/>
    </source>
</evidence>
<dbReference type="EMBL" id="AUBJ02000001">
    <property type="protein sequence ID" value="MCP2332382.1"/>
    <property type="molecule type" value="Genomic_DNA"/>
</dbReference>
<keyword evidence="3" id="KW-1185">Reference proteome</keyword>
<dbReference type="RefSeq" id="WP_245588673.1">
    <property type="nucleotide sequence ID" value="NZ_AUBJ02000001.1"/>
</dbReference>
<evidence type="ECO:0008006" key="4">
    <source>
        <dbReference type="Google" id="ProtNLM"/>
    </source>
</evidence>